<dbReference type="InterPro" id="IPR020845">
    <property type="entry name" value="AMP-binding_CS"/>
</dbReference>
<dbReference type="PROSITE" id="PS50075">
    <property type="entry name" value="CARRIER"/>
    <property type="match status" value="1"/>
</dbReference>
<reference evidence="2 3" key="1">
    <citation type="submission" date="2020-03" db="EMBL/GenBank/DDBJ databases">
        <title>Complete genome sequence of sixteen Streptomyces strains facilitates identification of candidate genes involved in plant growth-promotion in grain legumes and cereals.</title>
        <authorList>
            <person name="Gopalakrishnan S."/>
            <person name="Thakur V."/>
            <person name="Saxena R."/>
            <person name="Vadlamudi S."/>
            <person name="Purohit S."/>
            <person name="Kumar V."/>
            <person name="Rathore A."/>
            <person name="Chitikineni A."/>
            <person name="Varshney R.K."/>
        </authorList>
    </citation>
    <scope>NUCLEOTIDE SEQUENCE [LARGE SCALE GENOMIC DNA]</scope>
    <source>
        <strain evidence="2 3">KAI-180</strain>
    </source>
</reference>
<dbReference type="InterPro" id="IPR025110">
    <property type="entry name" value="AMP-bd_C"/>
</dbReference>
<dbReference type="InterPro" id="IPR045851">
    <property type="entry name" value="AMP-bd_C_sf"/>
</dbReference>
<dbReference type="InterPro" id="IPR000873">
    <property type="entry name" value="AMP-dep_synth/lig_dom"/>
</dbReference>
<dbReference type="InterPro" id="IPR010071">
    <property type="entry name" value="AA_adenyl_dom"/>
</dbReference>
<dbReference type="GO" id="GO:0005737">
    <property type="term" value="C:cytoplasm"/>
    <property type="evidence" value="ECO:0007669"/>
    <property type="project" value="TreeGrafter"/>
</dbReference>
<dbReference type="InterPro" id="IPR036736">
    <property type="entry name" value="ACP-like_sf"/>
</dbReference>
<dbReference type="GO" id="GO:0043041">
    <property type="term" value="P:amino acid activation for nonribosomal peptide biosynthetic process"/>
    <property type="evidence" value="ECO:0007669"/>
    <property type="project" value="TreeGrafter"/>
</dbReference>
<dbReference type="Pfam" id="PF00501">
    <property type="entry name" value="AMP-binding"/>
    <property type="match status" value="1"/>
</dbReference>
<dbReference type="GO" id="GO:0031177">
    <property type="term" value="F:phosphopantetheine binding"/>
    <property type="evidence" value="ECO:0007669"/>
    <property type="project" value="TreeGrafter"/>
</dbReference>
<dbReference type="PANTHER" id="PTHR45527:SF1">
    <property type="entry name" value="FATTY ACID SYNTHASE"/>
    <property type="match status" value="1"/>
</dbReference>
<dbReference type="Pfam" id="PF13193">
    <property type="entry name" value="AMP-binding_C"/>
    <property type="match status" value="1"/>
</dbReference>
<dbReference type="Proteomes" id="UP000540128">
    <property type="component" value="Unassembled WGS sequence"/>
</dbReference>
<dbReference type="NCBIfam" id="TIGR01733">
    <property type="entry name" value="AA-adenyl-dom"/>
    <property type="match status" value="1"/>
</dbReference>
<comment type="caution">
    <text evidence="2">The sequence shown here is derived from an EMBL/GenBank/DDBJ whole genome shotgun (WGS) entry which is preliminary data.</text>
</comment>
<sequence>MTAVTAPDVAERLRAALRSHPGRTAAVVGAEALTHGELDTVGGALAARLRALGVRPGQTVLLHLRQSVHTLTGMIAVLRAGAAWCVTEPGHPAERLAALPRDLECGALVWDGAADPDARQAVERLAAEAPYPLPVLDLAEHRRSAPPDDATWTPAPGSAPAYVVTTSGSSGEPKAVVVGRDNLSAMVADRDDGPFGTVFSACRFAWDGALLLTFPALCDGGTAVLPDHAALPDARACAELLRRWRATRAVCPPSYYRLMLPHLPGAEAHLSQVVLAGEVVPEPLVAQHRAQLPGTGLRNEYGPTETTVAVLAHTLPDASSGTVPVGRPRGTVTARLLDERLRPTAPGALGELYIGGPQVTHGYARRPAATAARFLPDPFSSLPGARMYRTGDLARVREDGEIVFAGRSDGQLKVRGIRVERHGVEAVLERHPAVRQASVQGVPGEGGLRLVAFWTAAPDAVTLPGPRELLAHCRRELEAGSVPEEFVLLGSMPLAASGKTDEAALSRLLPAEDGRPDGADDAAADALSQELAALWAKVLRHDDFGPEDSFFDAGGNSRSVVELHLCLEQRWPGALRVGQLFDLDRVADQARALRAAGARPASR</sequence>
<gene>
    <name evidence="2" type="ORF">G6W59_18265</name>
</gene>
<proteinExistence type="predicted"/>
<accession>A0A7Y6F2T1</accession>
<protein>
    <submittedName>
        <fullName evidence="2">Non-ribosomal peptide synthetase</fullName>
    </submittedName>
</protein>
<dbReference type="SUPFAM" id="SSF47336">
    <property type="entry name" value="ACP-like"/>
    <property type="match status" value="1"/>
</dbReference>
<dbReference type="InterPro" id="IPR042099">
    <property type="entry name" value="ANL_N_sf"/>
</dbReference>
<organism evidence="2 3">
    <name type="scientific">Streptomyces odorifer</name>
    <dbReference type="NCBI Taxonomy" id="53450"/>
    <lineage>
        <taxon>Bacteria</taxon>
        <taxon>Bacillati</taxon>
        <taxon>Actinomycetota</taxon>
        <taxon>Actinomycetes</taxon>
        <taxon>Kitasatosporales</taxon>
        <taxon>Streptomycetaceae</taxon>
        <taxon>Streptomyces</taxon>
        <taxon>Streptomyces albidoflavus group</taxon>
    </lineage>
</organism>
<dbReference type="EMBL" id="JAANNT010000015">
    <property type="protein sequence ID" value="NUV30237.1"/>
    <property type="molecule type" value="Genomic_DNA"/>
</dbReference>
<evidence type="ECO:0000313" key="2">
    <source>
        <dbReference type="EMBL" id="NUV30237.1"/>
    </source>
</evidence>
<dbReference type="InterPro" id="IPR009081">
    <property type="entry name" value="PP-bd_ACP"/>
</dbReference>
<dbReference type="Gene3D" id="3.30.300.30">
    <property type="match status" value="1"/>
</dbReference>
<dbReference type="PANTHER" id="PTHR45527">
    <property type="entry name" value="NONRIBOSOMAL PEPTIDE SYNTHETASE"/>
    <property type="match status" value="1"/>
</dbReference>
<evidence type="ECO:0000259" key="1">
    <source>
        <dbReference type="PROSITE" id="PS50075"/>
    </source>
</evidence>
<dbReference type="AlphaFoldDB" id="A0A7Y6F2T1"/>
<keyword evidence="3" id="KW-1185">Reference proteome</keyword>
<dbReference type="SUPFAM" id="SSF56801">
    <property type="entry name" value="Acetyl-CoA synthetase-like"/>
    <property type="match status" value="1"/>
</dbReference>
<dbReference type="Pfam" id="PF00550">
    <property type="entry name" value="PP-binding"/>
    <property type="match status" value="1"/>
</dbReference>
<dbReference type="Gene3D" id="1.10.1200.10">
    <property type="entry name" value="ACP-like"/>
    <property type="match status" value="1"/>
</dbReference>
<dbReference type="PROSITE" id="PS00455">
    <property type="entry name" value="AMP_BINDING"/>
    <property type="match status" value="1"/>
</dbReference>
<dbReference type="Gene3D" id="3.40.50.12780">
    <property type="entry name" value="N-terminal domain of ligase-like"/>
    <property type="match status" value="1"/>
</dbReference>
<name>A0A7Y6F2T1_9ACTN</name>
<feature type="domain" description="Carrier" evidence="1">
    <location>
        <begin position="522"/>
        <end position="597"/>
    </location>
</feature>
<dbReference type="GO" id="GO:0044550">
    <property type="term" value="P:secondary metabolite biosynthetic process"/>
    <property type="evidence" value="ECO:0007669"/>
    <property type="project" value="TreeGrafter"/>
</dbReference>
<evidence type="ECO:0000313" key="3">
    <source>
        <dbReference type="Proteomes" id="UP000540128"/>
    </source>
</evidence>